<dbReference type="GO" id="GO:0015408">
    <property type="term" value="F:ABC-type ferric iron transporter activity"/>
    <property type="evidence" value="ECO:0007669"/>
    <property type="project" value="InterPro"/>
</dbReference>
<dbReference type="Pfam" id="PF00005">
    <property type="entry name" value="ABC_tran"/>
    <property type="match status" value="1"/>
</dbReference>
<dbReference type="PANTHER" id="PTHR42781">
    <property type="entry name" value="SPERMIDINE/PUTRESCINE IMPORT ATP-BINDING PROTEIN POTA"/>
    <property type="match status" value="1"/>
</dbReference>
<evidence type="ECO:0000256" key="5">
    <source>
        <dbReference type="ARBA" id="ARBA00022840"/>
    </source>
</evidence>
<dbReference type="OrthoDB" id="9802264at2"/>
<dbReference type="SUPFAM" id="SSF52540">
    <property type="entry name" value="P-loop containing nucleoside triphosphate hydrolases"/>
    <property type="match status" value="1"/>
</dbReference>
<dbReference type="EMBL" id="QRBB01000001">
    <property type="protein sequence ID" value="RDS77294.1"/>
    <property type="molecule type" value="Genomic_DNA"/>
</dbReference>
<organism evidence="10 11">
    <name type="scientific">Alteriqipengyuania lutimaris</name>
    <dbReference type="NCBI Taxonomy" id="1538146"/>
    <lineage>
        <taxon>Bacteria</taxon>
        <taxon>Pseudomonadati</taxon>
        <taxon>Pseudomonadota</taxon>
        <taxon>Alphaproteobacteria</taxon>
        <taxon>Sphingomonadales</taxon>
        <taxon>Erythrobacteraceae</taxon>
        <taxon>Alteriqipengyuania</taxon>
    </lineage>
</organism>
<dbReference type="GO" id="GO:0015697">
    <property type="term" value="P:quaternary ammonium group transport"/>
    <property type="evidence" value="ECO:0007669"/>
    <property type="project" value="UniProtKB-ARBA"/>
</dbReference>
<accession>A0A395LP29</accession>
<keyword evidence="3" id="KW-0410">Iron transport</keyword>
<keyword evidence="11" id="KW-1185">Reference proteome</keyword>
<keyword evidence="8" id="KW-0472">Membrane</keyword>
<feature type="domain" description="ABC transporter" evidence="9">
    <location>
        <begin position="18"/>
        <end position="247"/>
    </location>
</feature>
<evidence type="ECO:0000256" key="3">
    <source>
        <dbReference type="ARBA" id="ARBA00022496"/>
    </source>
</evidence>
<evidence type="ECO:0000256" key="6">
    <source>
        <dbReference type="ARBA" id="ARBA00023004"/>
    </source>
</evidence>
<dbReference type="AlphaFoldDB" id="A0A395LP29"/>
<dbReference type="Gene3D" id="3.40.50.300">
    <property type="entry name" value="P-loop containing nucleotide triphosphate hydrolases"/>
    <property type="match status" value="1"/>
</dbReference>
<keyword evidence="1" id="KW-0813">Transport</keyword>
<dbReference type="PROSITE" id="PS50893">
    <property type="entry name" value="ABC_TRANSPORTER_2"/>
    <property type="match status" value="1"/>
</dbReference>
<evidence type="ECO:0000256" key="2">
    <source>
        <dbReference type="ARBA" id="ARBA00022475"/>
    </source>
</evidence>
<keyword evidence="4" id="KW-0547">Nucleotide-binding</keyword>
<dbReference type="InterPro" id="IPR013611">
    <property type="entry name" value="Transp-assoc_OB_typ2"/>
</dbReference>
<comment type="caution">
    <text evidence="10">The sequence shown here is derived from an EMBL/GenBank/DDBJ whole genome shotgun (WGS) entry which is preliminary data.</text>
</comment>
<evidence type="ECO:0000313" key="10">
    <source>
        <dbReference type="EMBL" id="RDS77294.1"/>
    </source>
</evidence>
<dbReference type="InterPro" id="IPR027417">
    <property type="entry name" value="P-loop_NTPase"/>
</dbReference>
<dbReference type="InterPro" id="IPR003439">
    <property type="entry name" value="ABC_transporter-like_ATP-bd"/>
</dbReference>
<dbReference type="InterPro" id="IPR003593">
    <property type="entry name" value="AAA+_ATPase"/>
</dbReference>
<dbReference type="InterPro" id="IPR050093">
    <property type="entry name" value="ABC_SmlMolc_Importer"/>
</dbReference>
<dbReference type="Proteomes" id="UP000254101">
    <property type="component" value="Unassembled WGS sequence"/>
</dbReference>
<keyword evidence="2" id="KW-1003">Cell membrane</keyword>
<protein>
    <submittedName>
        <fullName evidence="10">ABC transporter ATP-binding protein</fullName>
    </submittedName>
</protein>
<dbReference type="CDD" id="cd03259">
    <property type="entry name" value="ABC_Carb_Solutes_like"/>
    <property type="match status" value="1"/>
</dbReference>
<dbReference type="SUPFAM" id="SSF50331">
    <property type="entry name" value="MOP-like"/>
    <property type="match status" value="1"/>
</dbReference>
<dbReference type="InterPro" id="IPR015853">
    <property type="entry name" value="ABC_transpr_FbpC"/>
</dbReference>
<keyword evidence="7" id="KW-0406">Ion transport</keyword>
<dbReference type="FunFam" id="3.40.50.300:FF:000425">
    <property type="entry name" value="Probable ABC transporter, ATP-binding subunit"/>
    <property type="match status" value="1"/>
</dbReference>
<name>A0A395LP29_9SPHN</name>
<evidence type="ECO:0000256" key="7">
    <source>
        <dbReference type="ARBA" id="ARBA00023065"/>
    </source>
</evidence>
<dbReference type="PANTHER" id="PTHR42781:SF4">
    <property type="entry name" value="SPERMIDINE_PUTRESCINE IMPORT ATP-BINDING PROTEIN POTA"/>
    <property type="match status" value="1"/>
</dbReference>
<proteinExistence type="predicted"/>
<evidence type="ECO:0000256" key="1">
    <source>
        <dbReference type="ARBA" id="ARBA00022448"/>
    </source>
</evidence>
<reference evidence="10 11" key="1">
    <citation type="submission" date="2018-07" db="EMBL/GenBank/DDBJ databases">
        <title>Erythrobacter nanhaiensis sp. nov., a novel member of the genus Erythrobacter isolated from the South China Sea.</title>
        <authorList>
            <person name="Chen X."/>
            <person name="Liu J."/>
        </authorList>
    </citation>
    <scope>NUCLEOTIDE SEQUENCE [LARGE SCALE GENOMIC DNA]</scope>
    <source>
        <strain evidence="10 11">S-5</strain>
    </source>
</reference>
<gene>
    <name evidence="10" type="ORF">DL238_06485</name>
</gene>
<dbReference type="Pfam" id="PF08402">
    <property type="entry name" value="TOBE_2"/>
    <property type="match status" value="1"/>
</dbReference>
<dbReference type="GO" id="GO:0005524">
    <property type="term" value="F:ATP binding"/>
    <property type="evidence" value="ECO:0007669"/>
    <property type="project" value="UniProtKB-KW"/>
</dbReference>
<sequence length="355" mass="37793">MTPHAEAGHDEAHGAAILTVRGASVRFGDTHALRSADLDLHPGRITAILGPSGAGKSTMLRAIAGFQRLTHGVIAMDGTTLTDGARMTPAERRGIGMVVQDLALFPHLNAWRNIAFGLRGADMRTTALEWLARLGLEHRADAYPHELSGGEQQRVALARALAPGPAVVLLDEAFSSLDPQLRRGLRRETEALLRQSGAAVLMVTHDPDEAMEMADDLVVMAAGEVLQQGAPQTVYWSPDNALVGSLLGEINVLQGRVEGGLLRTEFGAIAAPGLPEGQRIEALVRPCVVSAMAATADTRLRVVRSTFRGSDTMLAIENPKGERIVALLPGGEDLAKGQAVEVTFDSGRITFVEHR</sequence>
<dbReference type="PROSITE" id="PS00211">
    <property type="entry name" value="ABC_TRANSPORTER_1"/>
    <property type="match status" value="1"/>
</dbReference>
<evidence type="ECO:0000313" key="11">
    <source>
        <dbReference type="Proteomes" id="UP000254101"/>
    </source>
</evidence>
<dbReference type="RefSeq" id="WP_115491515.1">
    <property type="nucleotide sequence ID" value="NZ_JACHWW010000001.1"/>
</dbReference>
<dbReference type="InterPro" id="IPR008995">
    <property type="entry name" value="Mo/tungstate-bd_C_term_dom"/>
</dbReference>
<dbReference type="InterPro" id="IPR017871">
    <property type="entry name" value="ABC_transporter-like_CS"/>
</dbReference>
<keyword evidence="5 10" id="KW-0067">ATP-binding</keyword>
<dbReference type="SMART" id="SM00382">
    <property type="entry name" value="AAA"/>
    <property type="match status" value="1"/>
</dbReference>
<keyword evidence="6" id="KW-0408">Iron</keyword>
<dbReference type="GO" id="GO:0016887">
    <property type="term" value="F:ATP hydrolysis activity"/>
    <property type="evidence" value="ECO:0007669"/>
    <property type="project" value="InterPro"/>
</dbReference>
<evidence type="ECO:0000256" key="8">
    <source>
        <dbReference type="ARBA" id="ARBA00023136"/>
    </source>
</evidence>
<dbReference type="GO" id="GO:0043190">
    <property type="term" value="C:ATP-binding cassette (ABC) transporter complex"/>
    <property type="evidence" value="ECO:0007669"/>
    <property type="project" value="InterPro"/>
</dbReference>
<evidence type="ECO:0000259" key="9">
    <source>
        <dbReference type="PROSITE" id="PS50893"/>
    </source>
</evidence>
<evidence type="ECO:0000256" key="4">
    <source>
        <dbReference type="ARBA" id="ARBA00022741"/>
    </source>
</evidence>